<dbReference type="InterPro" id="IPR001799">
    <property type="entry name" value="Ephrin_RBD"/>
</dbReference>
<keyword evidence="10" id="KW-1185">Reference proteome</keyword>
<comment type="caution">
    <text evidence="9">The sequence shown here is derived from an EMBL/GenBank/DDBJ whole genome shotgun (WGS) entry which is preliminary data.</text>
</comment>
<dbReference type="Proteomes" id="UP000054776">
    <property type="component" value="Unassembled WGS sequence"/>
</dbReference>
<evidence type="ECO:0000256" key="2">
    <source>
        <dbReference type="ARBA" id="ARBA00022729"/>
    </source>
</evidence>
<dbReference type="eggNOG" id="KOG3858">
    <property type="taxonomic scope" value="Eukaryota"/>
</dbReference>
<dbReference type="OrthoDB" id="5918005at2759"/>
<dbReference type="PANTHER" id="PTHR11304">
    <property type="entry name" value="EPHRIN"/>
    <property type="match status" value="1"/>
</dbReference>
<dbReference type="InterPro" id="IPR031328">
    <property type="entry name" value="Ephrin"/>
</dbReference>
<dbReference type="GO" id="GO:0048013">
    <property type="term" value="P:ephrin receptor signaling pathway"/>
    <property type="evidence" value="ECO:0007669"/>
    <property type="project" value="TreeGrafter"/>
</dbReference>
<dbReference type="PROSITE" id="PS51551">
    <property type="entry name" value="EPHRIN_RBD_2"/>
    <property type="match status" value="1"/>
</dbReference>
<dbReference type="PANTHER" id="PTHR11304:SF29">
    <property type="entry name" value="EPHRIN"/>
    <property type="match status" value="1"/>
</dbReference>
<dbReference type="GO" id="GO:0005886">
    <property type="term" value="C:plasma membrane"/>
    <property type="evidence" value="ECO:0007669"/>
    <property type="project" value="TreeGrafter"/>
</dbReference>
<keyword evidence="2" id="KW-0732">Signal</keyword>
<feature type="domain" description="Ephrin RBD" evidence="8">
    <location>
        <begin position="177"/>
        <end position="316"/>
    </location>
</feature>
<dbReference type="SUPFAM" id="SSF49503">
    <property type="entry name" value="Cupredoxins"/>
    <property type="match status" value="1"/>
</dbReference>
<evidence type="ECO:0000313" key="9">
    <source>
        <dbReference type="EMBL" id="KRY33959.1"/>
    </source>
</evidence>
<comment type="subcellular location">
    <subcellularLocation>
        <location evidence="1">Membrane</location>
    </subcellularLocation>
</comment>
<evidence type="ECO:0000256" key="5">
    <source>
        <dbReference type="ARBA" id="ARBA00023180"/>
    </source>
</evidence>
<dbReference type="CDD" id="cd02675">
    <property type="entry name" value="Ephrin_ectodomain"/>
    <property type="match status" value="1"/>
</dbReference>
<sequence>MFALGYQNIQVCKLMKLTNSILERLLASSYLPSDKRPKLGGRSVLSPILRCSSIISYPSNYNITDVVVQWHRHGKLVPQIHNTNHCTFSFAESLKSSLFSGTHPIRNARFTSDDIESVVCNSDSISGNHNVVDVQDSCQSLSPILCDHSWLEPSTRRQRWRLLSSSSTVQTLFRQSEQLKPRSTLVSDDRSFVSTKAMEPFVVQLHDKVDLICPQYKRETLPNLLEFSIIYMVDKVGYESCSINSTARLVGLCTVPYKKQVVTVVFRRFTPNPGGLEFVPNRRYYLITTSTGKMEGMQNTDRGLCYSKNMRLQFDVKEENYQPVESKNKLDINRASTKPFIIWDQPNHRAGENARFTAELNFAHNNPAGNDVYWSNSRFTAPKHRANAYRPARLTERLNDQNQQNNNGHSKASVCSGRLQSLHLHLFALSLFLIISLTCLN</sequence>
<dbReference type="InterPro" id="IPR008972">
    <property type="entry name" value="Cupredoxin"/>
</dbReference>
<proteinExistence type="inferred from homology"/>
<accession>A0A0V1BAI6</accession>
<dbReference type="STRING" id="6334.A0A0V1BAI6"/>
<comment type="similarity">
    <text evidence="6 7">Belongs to the ephrin family.</text>
</comment>
<dbReference type="AlphaFoldDB" id="A0A0V1BAI6"/>
<feature type="disulfide bond" evidence="6">
    <location>
        <begin position="241"/>
        <end position="305"/>
    </location>
</feature>
<gene>
    <name evidence="9" type="primary">Efnb2</name>
    <name evidence="9" type="ORF">T01_13661</name>
</gene>
<organism evidence="9 10">
    <name type="scientific">Trichinella spiralis</name>
    <name type="common">Trichina worm</name>
    <dbReference type="NCBI Taxonomy" id="6334"/>
    <lineage>
        <taxon>Eukaryota</taxon>
        <taxon>Metazoa</taxon>
        <taxon>Ecdysozoa</taxon>
        <taxon>Nematoda</taxon>
        <taxon>Enoplea</taxon>
        <taxon>Dorylaimia</taxon>
        <taxon>Trichinellida</taxon>
        <taxon>Trichinellidae</taxon>
        <taxon>Trichinella</taxon>
    </lineage>
</organism>
<keyword evidence="4 6" id="KW-1015">Disulfide bond</keyword>
<dbReference type="PRINTS" id="PR01347">
    <property type="entry name" value="EPHRIN"/>
</dbReference>
<evidence type="ECO:0000256" key="4">
    <source>
        <dbReference type="ARBA" id="ARBA00023157"/>
    </source>
</evidence>
<evidence type="ECO:0000256" key="7">
    <source>
        <dbReference type="RuleBase" id="RU004375"/>
    </source>
</evidence>
<dbReference type="GO" id="GO:0007411">
    <property type="term" value="P:axon guidance"/>
    <property type="evidence" value="ECO:0007669"/>
    <property type="project" value="TreeGrafter"/>
</dbReference>
<protein>
    <submittedName>
        <fullName evidence="9">Ephrin-B2</fullName>
    </submittedName>
</protein>
<dbReference type="GO" id="GO:0046875">
    <property type="term" value="F:ephrin receptor binding"/>
    <property type="evidence" value="ECO:0007669"/>
    <property type="project" value="TreeGrafter"/>
</dbReference>
<dbReference type="Pfam" id="PF00812">
    <property type="entry name" value="Ephrin"/>
    <property type="match status" value="1"/>
</dbReference>
<keyword evidence="3 7" id="KW-0472">Membrane</keyword>
<keyword evidence="5" id="KW-0325">Glycoprotein</keyword>
<dbReference type="InParanoid" id="A0A0V1BAI6"/>
<evidence type="ECO:0000256" key="3">
    <source>
        <dbReference type="ARBA" id="ARBA00023136"/>
    </source>
</evidence>
<evidence type="ECO:0000256" key="6">
    <source>
        <dbReference type="PROSITE-ProRule" id="PRU00884"/>
    </source>
</evidence>
<evidence type="ECO:0000313" key="10">
    <source>
        <dbReference type="Proteomes" id="UP000054776"/>
    </source>
</evidence>
<dbReference type="EMBL" id="JYDH01000074">
    <property type="protein sequence ID" value="KRY33959.1"/>
    <property type="molecule type" value="Genomic_DNA"/>
</dbReference>
<reference evidence="9 10" key="1">
    <citation type="submission" date="2015-01" db="EMBL/GenBank/DDBJ databases">
        <title>Evolution of Trichinella species and genotypes.</title>
        <authorList>
            <person name="Korhonen P.K."/>
            <person name="Edoardo P."/>
            <person name="Giuseppe L.R."/>
            <person name="Gasser R.B."/>
        </authorList>
    </citation>
    <scope>NUCLEOTIDE SEQUENCE [LARGE SCALE GENOMIC DNA]</scope>
    <source>
        <strain evidence="9">ISS3</strain>
    </source>
</reference>
<evidence type="ECO:0000259" key="8">
    <source>
        <dbReference type="PROSITE" id="PS51551"/>
    </source>
</evidence>
<feature type="disulfide bond" evidence="6">
    <location>
        <begin position="213"/>
        <end position="253"/>
    </location>
</feature>
<dbReference type="Gene3D" id="2.60.40.420">
    <property type="entry name" value="Cupredoxins - blue copper proteins"/>
    <property type="match status" value="1"/>
</dbReference>
<evidence type="ECO:0000256" key="1">
    <source>
        <dbReference type="ARBA" id="ARBA00004370"/>
    </source>
</evidence>
<name>A0A0V1BAI6_TRISP</name>